<gene>
    <name evidence="3" type="ORF">RBSWK_05821</name>
</gene>
<evidence type="ECO:0000313" key="3">
    <source>
        <dbReference type="EMBL" id="ELP30223.1"/>
    </source>
</evidence>
<evidence type="ECO:0000313" key="4">
    <source>
        <dbReference type="Proteomes" id="UP000010959"/>
    </source>
</evidence>
<accession>L7C858</accession>
<dbReference type="EMBL" id="AMWG01000163">
    <property type="protein sequence ID" value="ELP30223.1"/>
    <property type="molecule type" value="Genomic_DNA"/>
</dbReference>
<feature type="region of interest" description="Disordered" evidence="2">
    <location>
        <begin position="141"/>
        <end position="166"/>
    </location>
</feature>
<feature type="compositionally biased region" description="Basic and acidic residues" evidence="2">
    <location>
        <begin position="1"/>
        <end position="14"/>
    </location>
</feature>
<keyword evidence="1" id="KW-0175">Coiled coil</keyword>
<organism evidence="3 4">
    <name type="scientific">Rhodopirellula baltica SWK14</name>
    <dbReference type="NCBI Taxonomy" id="993516"/>
    <lineage>
        <taxon>Bacteria</taxon>
        <taxon>Pseudomonadati</taxon>
        <taxon>Planctomycetota</taxon>
        <taxon>Planctomycetia</taxon>
        <taxon>Pirellulales</taxon>
        <taxon>Pirellulaceae</taxon>
        <taxon>Rhodopirellula</taxon>
    </lineage>
</organism>
<dbReference type="AlphaFoldDB" id="L7C858"/>
<sequence>MEEQESRLEGEKSRAVSSAVAQTRAKLTATHQEELRRLNQKHDEKLASIAKENEAATESLKKSHEAKVAELTQQHEQQLATELEKTRVQAIKDSETKQWLAANVANIGKHQALTWAVVSLGIAALYLSINRRTQLLISELGQRESERTRPRSGQDPSTTDVEGGSL</sequence>
<reference evidence="3 4" key="1">
    <citation type="journal article" date="2013" name="Mar. Genomics">
        <title>Expression of sulfatases in Rhodopirellula baltica and the diversity of sulfatases in the genus Rhodopirellula.</title>
        <authorList>
            <person name="Wegner C.E."/>
            <person name="Richter-Heitmann T."/>
            <person name="Klindworth A."/>
            <person name="Klockow C."/>
            <person name="Richter M."/>
            <person name="Achstetter T."/>
            <person name="Glockner F.O."/>
            <person name="Harder J."/>
        </authorList>
    </citation>
    <scope>NUCLEOTIDE SEQUENCE [LARGE SCALE GENOMIC DNA]</scope>
    <source>
        <strain evidence="3 4">SWK14</strain>
    </source>
</reference>
<feature type="region of interest" description="Disordered" evidence="2">
    <location>
        <begin position="1"/>
        <end position="27"/>
    </location>
</feature>
<evidence type="ECO:0000256" key="1">
    <source>
        <dbReference type="SAM" id="Coils"/>
    </source>
</evidence>
<dbReference type="PATRIC" id="fig|993516.3.peg.6239"/>
<name>L7C858_RHOBT</name>
<dbReference type="RefSeq" id="WP_007340357.1">
    <property type="nucleotide sequence ID" value="NZ_AMWG01000163.1"/>
</dbReference>
<comment type="caution">
    <text evidence="3">The sequence shown here is derived from an EMBL/GenBank/DDBJ whole genome shotgun (WGS) entry which is preliminary data.</text>
</comment>
<proteinExistence type="predicted"/>
<dbReference type="Proteomes" id="UP000010959">
    <property type="component" value="Unassembled WGS sequence"/>
</dbReference>
<evidence type="ECO:0000256" key="2">
    <source>
        <dbReference type="SAM" id="MobiDB-lite"/>
    </source>
</evidence>
<protein>
    <submittedName>
        <fullName evidence="3">Uncharacterized protein</fullName>
    </submittedName>
</protein>
<feature type="coiled-coil region" evidence="1">
    <location>
        <begin position="32"/>
        <end position="81"/>
    </location>
</feature>